<name>A0ABY3Z8F0_STRRM</name>
<dbReference type="RefSeq" id="WP_003981212.1">
    <property type="nucleotide sequence ID" value="NZ_CP043497.1"/>
</dbReference>
<evidence type="ECO:0000256" key="1">
    <source>
        <dbReference type="SAM" id="MobiDB-lite"/>
    </source>
</evidence>
<dbReference type="SUPFAM" id="SSF46955">
    <property type="entry name" value="Putative DNA-binding domain"/>
    <property type="match status" value="1"/>
</dbReference>
<evidence type="ECO:0000313" key="3">
    <source>
        <dbReference type="Proteomes" id="UP000829494"/>
    </source>
</evidence>
<dbReference type="GeneID" id="66854643"/>
<accession>A0ABY3Z8F0</accession>
<dbReference type="InterPro" id="IPR009061">
    <property type="entry name" value="DNA-bd_dom_put_sf"/>
</dbReference>
<dbReference type="InterPro" id="IPR036388">
    <property type="entry name" value="WH-like_DNA-bd_sf"/>
</dbReference>
<feature type="region of interest" description="Disordered" evidence="1">
    <location>
        <begin position="90"/>
        <end position="111"/>
    </location>
</feature>
<organism evidence="2 3">
    <name type="scientific">Streptomyces rimosus subsp. rimosus</name>
    <dbReference type="NCBI Taxonomy" id="132474"/>
    <lineage>
        <taxon>Bacteria</taxon>
        <taxon>Bacillati</taxon>
        <taxon>Actinomycetota</taxon>
        <taxon>Actinomycetes</taxon>
        <taxon>Kitasatosporales</taxon>
        <taxon>Streptomycetaceae</taxon>
        <taxon>Streptomyces</taxon>
    </lineage>
</organism>
<keyword evidence="3" id="KW-1185">Reference proteome</keyword>
<protein>
    <submittedName>
        <fullName evidence="2">Helix-turn-helix domain protein</fullName>
    </submittedName>
</protein>
<evidence type="ECO:0000313" key="2">
    <source>
        <dbReference type="EMBL" id="UNZ06220.1"/>
    </source>
</evidence>
<dbReference type="Proteomes" id="UP000829494">
    <property type="component" value="Chromosome"/>
</dbReference>
<dbReference type="EMBL" id="CP094298">
    <property type="protein sequence ID" value="UNZ06220.1"/>
    <property type="molecule type" value="Genomic_DNA"/>
</dbReference>
<dbReference type="Gene3D" id="1.10.10.10">
    <property type="entry name" value="Winged helix-like DNA-binding domain superfamily/Winged helix DNA-binding domain"/>
    <property type="match status" value="1"/>
</dbReference>
<reference evidence="2 3" key="1">
    <citation type="submission" date="2022-03" db="EMBL/GenBank/DDBJ databases">
        <title>Complete genome of Streptomyces rimosus ssp. rimosus R7 (=ATCC 10970).</title>
        <authorList>
            <person name="Beganovic S."/>
            <person name="Ruckert C."/>
            <person name="Busche T."/>
            <person name="Kalinowski J."/>
            <person name="Wittmann C."/>
        </authorList>
    </citation>
    <scope>NUCLEOTIDE SEQUENCE [LARGE SCALE GENOMIC DNA]</scope>
    <source>
        <strain evidence="2 3">R7</strain>
    </source>
</reference>
<proteinExistence type="predicted"/>
<gene>
    <name evidence="2" type="ORF">SRIMR7_29140</name>
</gene>
<sequence length="133" mass="15000">MIDTPASGETMEEIAARHGRSYNTVRNKWSRRPDWPAPKGKRGQHNVYDPKEVDDWVRDHLSRSTPGLQPNRLYTGAEIAKAAGISPATIRADRNRGRWPEPDDTDGGVNRWYGRTATAALAKRRGYRRSTTA</sequence>
<feature type="region of interest" description="Disordered" evidence="1">
    <location>
        <begin position="28"/>
        <end position="51"/>
    </location>
</feature>
<feature type="compositionally biased region" description="Basic and acidic residues" evidence="1">
    <location>
        <begin position="91"/>
        <end position="101"/>
    </location>
</feature>